<accession>A0AAV7LCH3</accession>
<proteinExistence type="predicted"/>
<feature type="region of interest" description="Disordered" evidence="1">
    <location>
        <begin position="1"/>
        <end position="22"/>
    </location>
</feature>
<sequence length="106" mass="11773">MGATPVESQEETGSPDRRRPAMKTCYATSVSCMMGQILKAGHMHALEDRASNMRSRGYADTFLHLVMPGCMTLKPVAKANQQKEGRKQDQAPHIERLSATPEFRLP</sequence>
<organism evidence="2 3">
    <name type="scientific">Pleurodeles waltl</name>
    <name type="common">Iberian ribbed newt</name>
    <dbReference type="NCBI Taxonomy" id="8319"/>
    <lineage>
        <taxon>Eukaryota</taxon>
        <taxon>Metazoa</taxon>
        <taxon>Chordata</taxon>
        <taxon>Craniata</taxon>
        <taxon>Vertebrata</taxon>
        <taxon>Euteleostomi</taxon>
        <taxon>Amphibia</taxon>
        <taxon>Batrachia</taxon>
        <taxon>Caudata</taxon>
        <taxon>Salamandroidea</taxon>
        <taxon>Salamandridae</taxon>
        <taxon>Pleurodelinae</taxon>
        <taxon>Pleurodeles</taxon>
    </lineage>
</organism>
<evidence type="ECO:0000313" key="2">
    <source>
        <dbReference type="EMBL" id="KAJ1086458.1"/>
    </source>
</evidence>
<name>A0AAV7LCH3_PLEWA</name>
<dbReference type="EMBL" id="JANPWB010000016">
    <property type="protein sequence ID" value="KAJ1086458.1"/>
    <property type="molecule type" value="Genomic_DNA"/>
</dbReference>
<feature type="compositionally biased region" description="Basic and acidic residues" evidence="1">
    <location>
        <begin position="81"/>
        <end position="96"/>
    </location>
</feature>
<evidence type="ECO:0000313" key="3">
    <source>
        <dbReference type="Proteomes" id="UP001066276"/>
    </source>
</evidence>
<protein>
    <submittedName>
        <fullName evidence="2">Uncharacterized protein</fullName>
    </submittedName>
</protein>
<feature type="region of interest" description="Disordered" evidence="1">
    <location>
        <begin position="77"/>
        <end position="106"/>
    </location>
</feature>
<dbReference type="Proteomes" id="UP001066276">
    <property type="component" value="Chromosome 12"/>
</dbReference>
<reference evidence="2" key="1">
    <citation type="journal article" date="2022" name="bioRxiv">
        <title>Sequencing and chromosome-scale assembly of the giantPleurodeles waltlgenome.</title>
        <authorList>
            <person name="Brown T."/>
            <person name="Elewa A."/>
            <person name="Iarovenko S."/>
            <person name="Subramanian E."/>
            <person name="Araus A.J."/>
            <person name="Petzold A."/>
            <person name="Susuki M."/>
            <person name="Suzuki K.-i.T."/>
            <person name="Hayashi T."/>
            <person name="Toyoda A."/>
            <person name="Oliveira C."/>
            <person name="Osipova E."/>
            <person name="Leigh N.D."/>
            <person name="Simon A."/>
            <person name="Yun M.H."/>
        </authorList>
    </citation>
    <scope>NUCLEOTIDE SEQUENCE</scope>
    <source>
        <strain evidence="2">20211129_DDA</strain>
        <tissue evidence="2">Liver</tissue>
    </source>
</reference>
<evidence type="ECO:0000256" key="1">
    <source>
        <dbReference type="SAM" id="MobiDB-lite"/>
    </source>
</evidence>
<keyword evidence="3" id="KW-1185">Reference proteome</keyword>
<dbReference type="AlphaFoldDB" id="A0AAV7LCH3"/>
<comment type="caution">
    <text evidence="2">The sequence shown here is derived from an EMBL/GenBank/DDBJ whole genome shotgun (WGS) entry which is preliminary data.</text>
</comment>
<gene>
    <name evidence="2" type="ORF">NDU88_006575</name>
</gene>